<dbReference type="EMBL" id="LKMD01000107">
    <property type="protein sequence ID" value="PIA90774.1"/>
    <property type="molecule type" value="Genomic_DNA"/>
</dbReference>
<evidence type="ECO:0000313" key="3">
    <source>
        <dbReference type="EMBL" id="PIA90774.1"/>
    </source>
</evidence>
<dbReference type="InterPro" id="IPR036047">
    <property type="entry name" value="F-box-like_dom_sf"/>
</dbReference>
<dbReference type="OrthoDB" id="3634548at2759"/>
<organism evidence="3 5">
    <name type="scientific">Cercospora beticola</name>
    <name type="common">Sugarbeet leaf spot fungus</name>
    <dbReference type="NCBI Taxonomy" id="122368"/>
    <lineage>
        <taxon>Eukaryota</taxon>
        <taxon>Fungi</taxon>
        <taxon>Dikarya</taxon>
        <taxon>Ascomycota</taxon>
        <taxon>Pezizomycotina</taxon>
        <taxon>Dothideomycetes</taxon>
        <taxon>Dothideomycetidae</taxon>
        <taxon>Mycosphaerellales</taxon>
        <taxon>Mycosphaerellaceae</taxon>
        <taxon>Cercospora</taxon>
    </lineage>
</organism>
<dbReference type="AlphaFoldDB" id="A0A2G5HDZ6"/>
<keyword evidence="6" id="KW-1185">Reference proteome</keyword>
<reference evidence="4 6" key="2">
    <citation type="submission" date="2023-09" db="EMBL/GenBank/DDBJ databases">
        <title>Complete-Gapless Cercospora beticola genome.</title>
        <authorList>
            <person name="Wyatt N.A."/>
            <person name="Spanner R.E."/>
            <person name="Bolton M.D."/>
        </authorList>
    </citation>
    <scope>NUCLEOTIDE SEQUENCE [LARGE SCALE GENOMIC DNA]</scope>
    <source>
        <strain evidence="4">Cb09-40</strain>
    </source>
</reference>
<feature type="domain" description="F-box" evidence="2">
    <location>
        <begin position="19"/>
        <end position="46"/>
    </location>
</feature>
<dbReference type="Proteomes" id="UP000230605">
    <property type="component" value="Chromosome 9"/>
</dbReference>
<dbReference type="Proteomes" id="UP001302367">
    <property type="component" value="Chromosome 9"/>
</dbReference>
<evidence type="ECO:0000313" key="5">
    <source>
        <dbReference type="Proteomes" id="UP000230605"/>
    </source>
</evidence>
<dbReference type="SUPFAM" id="SSF81383">
    <property type="entry name" value="F-box domain"/>
    <property type="match status" value="1"/>
</dbReference>
<dbReference type="Pfam" id="PF00646">
    <property type="entry name" value="F-box"/>
    <property type="match status" value="2"/>
</dbReference>
<dbReference type="EMBL" id="CP134192">
    <property type="protein sequence ID" value="WPB07714.1"/>
    <property type="molecule type" value="Genomic_DNA"/>
</dbReference>
<dbReference type="InterPro" id="IPR001810">
    <property type="entry name" value="F-box_dom"/>
</dbReference>
<accession>A0A2G5HDZ6</accession>
<evidence type="ECO:0000259" key="2">
    <source>
        <dbReference type="Pfam" id="PF00646"/>
    </source>
</evidence>
<evidence type="ECO:0000256" key="1">
    <source>
        <dbReference type="SAM" id="MobiDB-lite"/>
    </source>
</evidence>
<evidence type="ECO:0000313" key="6">
    <source>
        <dbReference type="Proteomes" id="UP001302367"/>
    </source>
</evidence>
<proteinExistence type="predicted"/>
<evidence type="ECO:0000313" key="4">
    <source>
        <dbReference type="EMBL" id="WPB07714.1"/>
    </source>
</evidence>
<reference evidence="3 5" key="1">
    <citation type="submission" date="2015-10" db="EMBL/GenBank/DDBJ databases">
        <title>The cercosporin biosynthetic gene cluster was horizontally transferred to several fungal lineages and shown to be expanded in Cercospora beticola based on microsynteny with recipient genomes.</title>
        <authorList>
            <person name="De Jonge R."/>
            <person name="Ebert M.K."/>
            <person name="Suttle J.C."/>
            <person name="Jurick Ii W.M."/>
            <person name="Secor G.A."/>
            <person name="Thomma B.P."/>
            <person name="Van De Peer Y."/>
            <person name="Bolton M.D."/>
        </authorList>
    </citation>
    <scope>NUCLEOTIDE SEQUENCE [LARGE SCALE GENOMIC DNA]</scope>
    <source>
        <strain evidence="3 5">09-40</strain>
    </source>
</reference>
<gene>
    <name evidence="3" type="ORF">CB0940_10941</name>
    <name evidence="4" type="ORF">RHO25_012376</name>
</gene>
<feature type="domain" description="F-box" evidence="2">
    <location>
        <begin position="231"/>
        <end position="259"/>
    </location>
</feature>
<feature type="region of interest" description="Disordered" evidence="1">
    <location>
        <begin position="266"/>
        <end position="289"/>
    </location>
</feature>
<sequence length="289" mass="32921">MSSTPTPSFVAATKALDTPELLERILLHLPTKSLYGVTRVSKFWKASMAASPALNARLHRPLEEEEMWIISDEDKTLTRLEGYQLFKSGSSTMAPALLNEILFEPQPTGNIFASYNHPFMQAKLNIDLTKVTKESTCLELPVSWGPARLMGLHIRATKDGLVHENFGVRCWVYDTLLMRQIWEYTTAEGLNEHAIEVKWMIQPVVSESLLEAVRRTGVWHYPIIAKKEGKDILEKIVEFLPLEDKKRMKQVCKCFREYIVLEGNEGGDETLSEAPEETEREGEDLELVE</sequence>
<name>A0A2G5HDZ6_CERBT</name>
<protein>
    <recommendedName>
        <fullName evidence="2">F-box domain-containing protein</fullName>
    </recommendedName>
</protein>